<dbReference type="InterPro" id="IPR000276">
    <property type="entry name" value="GPCR_Rhodpsn"/>
</dbReference>
<dbReference type="InterPro" id="IPR054017">
    <property type="entry name" value="GKRP_SIS_2"/>
</dbReference>
<feature type="transmembrane region" description="Helical" evidence="10">
    <location>
        <begin position="6"/>
        <end position="27"/>
    </location>
</feature>
<dbReference type="PANTHER" id="PTHR11334:SF29">
    <property type="entry name" value="MAS-RELATED G-PROTEIN COUPLED RECEPTOR MEMBER X2"/>
    <property type="match status" value="1"/>
</dbReference>
<keyword evidence="8 9" id="KW-0807">Transducer</keyword>
<evidence type="ECO:0000313" key="13">
    <source>
        <dbReference type="Proteomes" id="UP000710432"/>
    </source>
</evidence>
<feature type="transmembrane region" description="Helical" evidence="10">
    <location>
        <begin position="221"/>
        <end position="249"/>
    </location>
</feature>
<dbReference type="Proteomes" id="UP000710432">
    <property type="component" value="Unassembled WGS sequence"/>
</dbReference>
<comment type="similarity">
    <text evidence="9">Belongs to the G-protein coupled receptor 1 family.</text>
</comment>
<gene>
    <name evidence="12" type="ORF">LTLLF_122300</name>
</gene>
<dbReference type="GO" id="GO:0004930">
    <property type="term" value="F:G protein-coupled receptor activity"/>
    <property type="evidence" value="ECO:0007669"/>
    <property type="project" value="UniProtKB-KW"/>
</dbReference>
<dbReference type="Pfam" id="PF22198">
    <property type="entry name" value="GKRP_SIS_2"/>
    <property type="match status" value="2"/>
</dbReference>
<evidence type="ECO:0000256" key="10">
    <source>
        <dbReference type="SAM" id="Phobius"/>
    </source>
</evidence>
<evidence type="ECO:0000256" key="3">
    <source>
        <dbReference type="ARBA" id="ARBA00022692"/>
    </source>
</evidence>
<evidence type="ECO:0000256" key="9">
    <source>
        <dbReference type="RuleBase" id="RU000688"/>
    </source>
</evidence>
<evidence type="ECO:0000256" key="8">
    <source>
        <dbReference type="ARBA" id="ARBA00023224"/>
    </source>
</evidence>
<dbReference type="Pfam" id="PF20741">
    <property type="entry name" value="GKRP-like_C"/>
    <property type="match status" value="1"/>
</dbReference>
<evidence type="ECO:0000256" key="7">
    <source>
        <dbReference type="ARBA" id="ARBA00023170"/>
    </source>
</evidence>
<feature type="transmembrane region" description="Helical" evidence="10">
    <location>
        <begin position="191"/>
        <end position="215"/>
    </location>
</feature>
<sequence>MFYTLNILTVIVSLVGLVGNAIVLFLLGFCMHRNTFSVYILNLAGADFLFLCFETLYSLEKHFDVHGIYIDIPNSLNILLNFAYLAGLSMLTAISAERCLSVVCPIWYRCRRPRHTSTVMCTLLWTLSLLLSLLEGKACGWLYSFDYGWCMKLDFITFAWLIVLIVVLLGSTLTLIFRIFCDSRRIPVTRLYVTIAFTVLVFLLFGLSYGIYWFFLFWTGVVFICNVFEMSSFLSCVNSCANPIIYFLVGSIRHHRLQQQTLKMRLQRAIQDTPEEEVGKFQRELSTKWVLNIVSTGAHVLLGKTLQNHMLDLRIANSKFFCRALTMLQRFSGQCKARCIKSLLQAIHFPQPLSDDIWTAPISYHVQVAHEKEKWGDLISVLRAVPAACFCCWDGSHRQQPVSSAVAPVPAGPSRSPLAVIGVLRLRPAARSSGRIPLPGLPTSSFEYNLTEVQALVEQVREKTTNIQALVHGTVGQSLPVSPLKRLFPSISSITWPLLFFEYEGSYVQVGGDEKAMPAGEEPSPSKIPQS</sequence>
<organism evidence="12 13">
    <name type="scientific">Microtus ochrogaster</name>
    <name type="common">Prairie vole</name>
    <dbReference type="NCBI Taxonomy" id="79684"/>
    <lineage>
        <taxon>Eukaryota</taxon>
        <taxon>Metazoa</taxon>
        <taxon>Chordata</taxon>
        <taxon>Craniata</taxon>
        <taxon>Vertebrata</taxon>
        <taxon>Euteleostomi</taxon>
        <taxon>Mammalia</taxon>
        <taxon>Eutheria</taxon>
        <taxon>Euarchontoglires</taxon>
        <taxon>Glires</taxon>
        <taxon>Rodentia</taxon>
        <taxon>Myomorpha</taxon>
        <taxon>Muroidea</taxon>
        <taxon>Cricetidae</taxon>
        <taxon>Arvicolinae</taxon>
        <taxon>Microtus</taxon>
    </lineage>
</organism>
<keyword evidence="7 9" id="KW-0675">Receptor</keyword>
<dbReference type="Gene3D" id="3.40.50.10490">
    <property type="entry name" value="Glucose-6-phosphate isomerase like protein, domain 1"/>
    <property type="match status" value="1"/>
</dbReference>
<dbReference type="Gene3D" id="1.20.1070.10">
    <property type="entry name" value="Rhodopsin 7-helix transmembrane proteins"/>
    <property type="match status" value="1"/>
</dbReference>
<evidence type="ECO:0000256" key="1">
    <source>
        <dbReference type="ARBA" id="ARBA00004651"/>
    </source>
</evidence>
<evidence type="ECO:0000313" key="12">
    <source>
        <dbReference type="EMBL" id="KAH0517246.1"/>
    </source>
</evidence>
<keyword evidence="6 10" id="KW-0472">Membrane</keyword>
<dbReference type="Pfam" id="PF00001">
    <property type="entry name" value="7tm_1"/>
    <property type="match status" value="1"/>
</dbReference>
<dbReference type="PRINTS" id="PR02108">
    <property type="entry name" value="MRGPCRFAMILY"/>
</dbReference>
<dbReference type="CDD" id="cd15107">
    <property type="entry name" value="7tmA_MrgprB"/>
    <property type="match status" value="1"/>
</dbReference>
<feature type="transmembrane region" description="Helical" evidence="10">
    <location>
        <begin position="79"/>
        <end position="108"/>
    </location>
</feature>
<accession>A0A8J6GUM6</accession>
<dbReference type="PANTHER" id="PTHR11334">
    <property type="entry name" value="MAS-RELATED G-PROTEIN COUPLED RECEPTOR"/>
    <property type="match status" value="1"/>
</dbReference>
<reference evidence="12" key="1">
    <citation type="submission" date="2020-03" db="EMBL/GenBank/DDBJ databases">
        <title>Studies in the Genomics of Life Span.</title>
        <authorList>
            <person name="Glass D."/>
        </authorList>
    </citation>
    <scope>NUCLEOTIDE SEQUENCE</scope>
    <source>
        <strain evidence="12">LTLLF</strain>
        <tissue evidence="12">Muscle</tissue>
    </source>
</reference>
<comment type="subcellular location">
    <subcellularLocation>
        <location evidence="1">Cell membrane</location>
        <topology evidence="1">Multi-pass membrane protein</topology>
    </subcellularLocation>
</comment>
<dbReference type="InterPro" id="IPR026234">
    <property type="entry name" value="MRGPCRFAMILY"/>
</dbReference>
<proteinExistence type="inferred from homology"/>
<keyword evidence="5 9" id="KW-0297">G-protein coupled receptor</keyword>
<dbReference type="PROSITE" id="PS50262">
    <property type="entry name" value="G_PROTEIN_RECEP_F1_2"/>
    <property type="match status" value="1"/>
</dbReference>
<feature type="transmembrane region" description="Helical" evidence="10">
    <location>
        <begin position="39"/>
        <end position="59"/>
    </location>
</feature>
<evidence type="ECO:0000256" key="4">
    <source>
        <dbReference type="ARBA" id="ARBA00022989"/>
    </source>
</evidence>
<keyword evidence="3 9" id="KW-0812">Transmembrane</keyword>
<keyword evidence="4 10" id="KW-1133">Transmembrane helix</keyword>
<dbReference type="Gene3D" id="3.40.50.12620">
    <property type="match status" value="1"/>
</dbReference>
<dbReference type="SUPFAM" id="SSF81321">
    <property type="entry name" value="Family A G protein-coupled receptor-like"/>
    <property type="match status" value="1"/>
</dbReference>
<dbReference type="FunFam" id="1.20.1070.10:FF:000140">
    <property type="entry name" value="Mas-related G-protein coupled receptor member X2"/>
    <property type="match status" value="1"/>
</dbReference>
<feature type="transmembrane region" description="Helical" evidence="10">
    <location>
        <begin position="155"/>
        <end position="179"/>
    </location>
</feature>
<evidence type="ECO:0000256" key="5">
    <source>
        <dbReference type="ARBA" id="ARBA00023040"/>
    </source>
</evidence>
<comment type="caution">
    <text evidence="12">The sequence shown here is derived from an EMBL/GenBank/DDBJ whole genome shotgun (WGS) entry which is preliminary data.</text>
</comment>
<dbReference type="EMBL" id="JAATJU010016896">
    <property type="protein sequence ID" value="KAH0517246.1"/>
    <property type="molecule type" value="Genomic_DNA"/>
</dbReference>
<name>A0A8J6GUM6_MICOH</name>
<protein>
    <submittedName>
        <fullName evidence="12">Mas-related G-protein coupled receptor member X2</fullName>
    </submittedName>
</protein>
<evidence type="ECO:0000256" key="2">
    <source>
        <dbReference type="ARBA" id="ARBA00022475"/>
    </source>
</evidence>
<dbReference type="PROSITE" id="PS00237">
    <property type="entry name" value="G_PROTEIN_RECEP_F1_1"/>
    <property type="match status" value="1"/>
</dbReference>
<dbReference type="FunFam" id="1.10.8.1080:FF:000002">
    <property type="entry name" value="Glucokinase regulatory protein"/>
    <property type="match status" value="1"/>
</dbReference>
<dbReference type="AlphaFoldDB" id="A0A8J6GUM6"/>
<dbReference type="GO" id="GO:0005886">
    <property type="term" value="C:plasma membrane"/>
    <property type="evidence" value="ECO:0007669"/>
    <property type="project" value="UniProtKB-SubCell"/>
</dbReference>
<dbReference type="InterPro" id="IPR017452">
    <property type="entry name" value="GPCR_Rhodpsn_7TM"/>
</dbReference>
<feature type="transmembrane region" description="Helical" evidence="10">
    <location>
        <begin position="120"/>
        <end position="143"/>
    </location>
</feature>
<evidence type="ECO:0000256" key="6">
    <source>
        <dbReference type="ARBA" id="ARBA00023136"/>
    </source>
</evidence>
<evidence type="ECO:0000259" key="11">
    <source>
        <dbReference type="PROSITE" id="PS50262"/>
    </source>
</evidence>
<feature type="domain" description="G-protein coupled receptors family 1 profile" evidence="11">
    <location>
        <begin position="19"/>
        <end position="246"/>
    </location>
</feature>
<keyword evidence="2" id="KW-1003">Cell membrane</keyword>
<dbReference type="Gene3D" id="1.10.8.1080">
    <property type="match status" value="1"/>
</dbReference>
<dbReference type="PRINTS" id="PR00237">
    <property type="entry name" value="GPCRRHODOPSN"/>
</dbReference>